<keyword evidence="3" id="KW-0378">Hydrolase</keyword>
<keyword evidence="3" id="KW-0121">Carboxypeptidase</keyword>
<dbReference type="Proteomes" id="UP000215914">
    <property type="component" value="Chromosome 13"/>
</dbReference>
<dbReference type="FunFam" id="3.40.50.12670:FF:000002">
    <property type="entry name" value="Carboxypeptidase"/>
    <property type="match status" value="1"/>
</dbReference>
<dbReference type="PRINTS" id="PR00724">
    <property type="entry name" value="CRBOXYPTASEC"/>
</dbReference>
<evidence type="ECO:0000256" key="2">
    <source>
        <dbReference type="SAM" id="SignalP"/>
    </source>
</evidence>
<reference evidence="4" key="1">
    <citation type="journal article" date="2017" name="Nature">
        <title>The sunflower genome provides insights into oil metabolism, flowering and Asterid evolution.</title>
        <authorList>
            <person name="Badouin H."/>
            <person name="Gouzy J."/>
            <person name="Grassa C.J."/>
            <person name="Murat F."/>
            <person name="Staton S.E."/>
            <person name="Cottret L."/>
            <person name="Lelandais-Briere C."/>
            <person name="Owens G.L."/>
            <person name="Carrere S."/>
            <person name="Mayjonade B."/>
            <person name="Legrand L."/>
            <person name="Gill N."/>
            <person name="Kane N.C."/>
            <person name="Bowers J.E."/>
            <person name="Hubner S."/>
            <person name="Bellec A."/>
            <person name="Berard A."/>
            <person name="Berges H."/>
            <person name="Blanchet N."/>
            <person name="Boniface M.C."/>
            <person name="Brunel D."/>
            <person name="Catrice O."/>
            <person name="Chaidir N."/>
            <person name="Claudel C."/>
            <person name="Donnadieu C."/>
            <person name="Faraut T."/>
            <person name="Fievet G."/>
            <person name="Helmstetter N."/>
            <person name="King M."/>
            <person name="Knapp S.J."/>
            <person name="Lai Z."/>
            <person name="Le Paslier M.C."/>
            <person name="Lippi Y."/>
            <person name="Lorenzon L."/>
            <person name="Mandel J.R."/>
            <person name="Marage G."/>
            <person name="Marchand G."/>
            <person name="Marquand E."/>
            <person name="Bret-Mestries E."/>
            <person name="Morien E."/>
            <person name="Nambeesan S."/>
            <person name="Nguyen T."/>
            <person name="Pegot-Espagnet P."/>
            <person name="Pouilly N."/>
            <person name="Raftis F."/>
            <person name="Sallet E."/>
            <person name="Schiex T."/>
            <person name="Thomas J."/>
            <person name="Vandecasteele C."/>
            <person name="Vares D."/>
            <person name="Vear F."/>
            <person name="Vautrin S."/>
            <person name="Crespi M."/>
            <person name="Mangin B."/>
            <person name="Burke J.M."/>
            <person name="Salse J."/>
            <person name="Munos S."/>
            <person name="Vincourt P."/>
            <person name="Rieseberg L.H."/>
            <person name="Langlade N.B."/>
        </authorList>
    </citation>
    <scope>NUCLEOTIDE SEQUENCE [LARGE SCALE GENOMIC DNA]</scope>
    <source>
        <strain evidence="4">cv. SF193</strain>
    </source>
</reference>
<dbReference type="GO" id="GO:0016747">
    <property type="term" value="F:acyltransferase activity, transferring groups other than amino-acyl groups"/>
    <property type="evidence" value="ECO:0000318"/>
    <property type="project" value="GO_Central"/>
</dbReference>
<dbReference type="STRING" id="4232.A0A251SWS6"/>
<protein>
    <submittedName>
        <fullName evidence="3">Putative peptidase S10, serine carboxypeptidase, Alpha/Beta hydrolase fold protein</fullName>
    </submittedName>
</protein>
<dbReference type="EMBL" id="CM007902">
    <property type="protein sequence ID" value="OTG03308.1"/>
    <property type="molecule type" value="Genomic_DNA"/>
</dbReference>
<dbReference type="InterPro" id="IPR001563">
    <property type="entry name" value="Peptidase_S10"/>
</dbReference>
<sequence length="455" mass="51467">METSYKTLLSFFFMFMHLTSLSNSKSIIKNLPGFHGDLPFTLETGYVGIGEDDAVQVFYYFVESQRDPLHDPLLLYIPGGPGASGLYPLLYQIGPLNINFESSTWTNITLELNQNSWAKVANMIFVDLPAGVGFSYAKTWEASRSSDSILALQCYEFIQKWLVEHPRFLNNPFYMSGISYYGLVIPAVTLETYKGNQLGNQPQVNIKGCICVSPLTDKFNDFNSRLEFAHQFALISDDIYESTKETCNGNYINSDPDNIACLYNLQRIEECTSGLNIGNILDPVCDAANPAPTCFEAADEYLGSWANNNVVQKALHVREGTIETWHKTNYSLQYDMNKEDTIYYSYDIFSGVDYHRQLVARNSHVLIINGDHDMNFPYIGTLKWIKSLDLPTKSPWKPWFVSNQVAGYQMTYAKNGYTLTYATIKGAGHVVALNKPEEAFLMVDDWLSTSYLSDI</sequence>
<dbReference type="OrthoDB" id="443318at2759"/>
<evidence type="ECO:0000313" key="4">
    <source>
        <dbReference type="Proteomes" id="UP000215914"/>
    </source>
</evidence>
<keyword evidence="4" id="KW-1185">Reference proteome</keyword>
<dbReference type="Pfam" id="PF00450">
    <property type="entry name" value="Peptidase_S10"/>
    <property type="match status" value="1"/>
</dbReference>
<dbReference type="PANTHER" id="PTHR11802">
    <property type="entry name" value="SERINE PROTEASE FAMILY S10 SERINE CARBOXYPEPTIDASE"/>
    <property type="match status" value="1"/>
</dbReference>
<name>A0A251SWS6_HELAN</name>
<proteinExistence type="inferred from homology"/>
<accession>A0A251SWS6</accession>
<dbReference type="GO" id="GO:0006508">
    <property type="term" value="P:proteolysis"/>
    <property type="evidence" value="ECO:0007669"/>
    <property type="project" value="InterPro"/>
</dbReference>
<dbReference type="OMA" id="ECIEDIH"/>
<dbReference type="SUPFAM" id="SSF53474">
    <property type="entry name" value="alpha/beta-Hydrolases"/>
    <property type="match status" value="1"/>
</dbReference>
<keyword evidence="3" id="KW-0645">Protease</keyword>
<dbReference type="GO" id="GO:0004185">
    <property type="term" value="F:serine-type carboxypeptidase activity"/>
    <property type="evidence" value="ECO:0007669"/>
    <property type="project" value="InterPro"/>
</dbReference>
<dbReference type="PANTHER" id="PTHR11802:SF318">
    <property type="entry name" value="PEPTIDASE S10, SERINE CARBOXYPEPTIDASE, ALPHA_BETA HYDROLASE FOLD PROTEIN-RELATED"/>
    <property type="match status" value="1"/>
</dbReference>
<dbReference type="InterPro" id="IPR029058">
    <property type="entry name" value="AB_hydrolase_fold"/>
</dbReference>
<dbReference type="FunFam" id="3.40.50.1820:FF:000072">
    <property type="entry name" value="Serine carboxypeptidase-like 19"/>
    <property type="match status" value="1"/>
</dbReference>
<dbReference type="Gene3D" id="3.40.50.1820">
    <property type="entry name" value="alpha/beta hydrolase"/>
    <property type="match status" value="1"/>
</dbReference>
<dbReference type="AlphaFoldDB" id="A0A251SWS6"/>
<dbReference type="InParanoid" id="A0A251SWS6"/>
<evidence type="ECO:0000313" key="3">
    <source>
        <dbReference type="EMBL" id="OTG03308.1"/>
    </source>
</evidence>
<dbReference type="GO" id="GO:0019748">
    <property type="term" value="P:secondary metabolic process"/>
    <property type="evidence" value="ECO:0000318"/>
    <property type="project" value="GO_Central"/>
</dbReference>
<organism evidence="3 4">
    <name type="scientific">Helianthus annuus</name>
    <name type="common">Common sunflower</name>
    <dbReference type="NCBI Taxonomy" id="4232"/>
    <lineage>
        <taxon>Eukaryota</taxon>
        <taxon>Viridiplantae</taxon>
        <taxon>Streptophyta</taxon>
        <taxon>Embryophyta</taxon>
        <taxon>Tracheophyta</taxon>
        <taxon>Spermatophyta</taxon>
        <taxon>Magnoliopsida</taxon>
        <taxon>eudicotyledons</taxon>
        <taxon>Gunneridae</taxon>
        <taxon>Pentapetalae</taxon>
        <taxon>asterids</taxon>
        <taxon>campanulids</taxon>
        <taxon>Asterales</taxon>
        <taxon>Asteraceae</taxon>
        <taxon>Asteroideae</taxon>
        <taxon>Heliantheae alliance</taxon>
        <taxon>Heliantheae</taxon>
        <taxon>Helianthus</taxon>
    </lineage>
</organism>
<feature type="signal peptide" evidence="2">
    <location>
        <begin position="1"/>
        <end position="24"/>
    </location>
</feature>
<comment type="similarity">
    <text evidence="1">Belongs to the peptidase S10 family.</text>
</comment>
<keyword evidence="2" id="KW-0732">Signal</keyword>
<gene>
    <name evidence="3" type="ORF">HannXRQ_Chr13g0422641</name>
</gene>
<feature type="chain" id="PRO_5012083769" evidence="2">
    <location>
        <begin position="25"/>
        <end position="455"/>
    </location>
</feature>
<dbReference type="Gene3D" id="3.40.50.12670">
    <property type="match status" value="1"/>
</dbReference>
<evidence type="ECO:0000256" key="1">
    <source>
        <dbReference type="ARBA" id="ARBA00009431"/>
    </source>
</evidence>